<organism evidence="3 4">
    <name type="scientific">Proteobacteria bacterium 228</name>
    <dbReference type="NCBI Taxonomy" id="2083153"/>
    <lineage>
        <taxon>Bacteria</taxon>
        <taxon>Pseudomonadati</taxon>
        <taxon>Pseudomonadota</taxon>
    </lineage>
</organism>
<keyword evidence="1" id="KW-0227">DNA damage</keyword>
<dbReference type="CDD" id="cd06445">
    <property type="entry name" value="ATase"/>
    <property type="match status" value="1"/>
</dbReference>
<comment type="caution">
    <text evidence="3">The sequence shown here is derived from an EMBL/GenBank/DDBJ whole genome shotgun (WGS) entry which is preliminary data.</text>
</comment>
<dbReference type="PANTHER" id="PTHR42942">
    <property type="entry name" value="6-O-METHYLGUANINE DNA METHYLTRANSFERASE"/>
    <property type="match status" value="1"/>
</dbReference>
<sequence length="172" mass="20082">MLSRSQLVHRPSQTVWKSEYTPSLNTQAIGRHALNTLISRGPRLMNQAIWHYRLSELMLKHLPYGRVTCYGQLARLAGMGRQARWVGRWMGLNSTELALPWFRVLRSGGQLPFSHDSAEGQDFIHHLQEENIVVRKNHVDWQTYAWLPNIVDEEGWLMWAEHSGFYSLKNPY</sequence>
<dbReference type="InterPro" id="IPR036217">
    <property type="entry name" value="MethylDNA_cys_MeTrfase_DNAb"/>
</dbReference>
<dbReference type="Pfam" id="PF01035">
    <property type="entry name" value="DNA_binding_1"/>
    <property type="match status" value="1"/>
</dbReference>
<dbReference type="InterPro" id="IPR052520">
    <property type="entry name" value="ATL_DNA_repair"/>
</dbReference>
<accession>A0A2S5KM81</accession>
<evidence type="ECO:0000259" key="2">
    <source>
        <dbReference type="Pfam" id="PF01035"/>
    </source>
</evidence>
<name>A0A2S5KM81_9PROT</name>
<dbReference type="Gene3D" id="1.10.10.10">
    <property type="entry name" value="Winged helix-like DNA-binding domain superfamily/Winged helix DNA-binding domain"/>
    <property type="match status" value="1"/>
</dbReference>
<dbReference type="EMBL" id="PRLP01000068">
    <property type="protein sequence ID" value="PPC75763.1"/>
    <property type="molecule type" value="Genomic_DNA"/>
</dbReference>
<dbReference type="SUPFAM" id="SSF46767">
    <property type="entry name" value="Methylated DNA-protein cysteine methyltransferase, C-terminal domain"/>
    <property type="match status" value="1"/>
</dbReference>
<reference evidence="3 4" key="1">
    <citation type="submission" date="2018-02" db="EMBL/GenBank/DDBJ databases">
        <title>novel marine gammaproteobacteria from coastal saline agro ecosystem.</title>
        <authorList>
            <person name="Krishnan R."/>
            <person name="Ramesh Kumar N."/>
        </authorList>
    </citation>
    <scope>NUCLEOTIDE SEQUENCE [LARGE SCALE GENOMIC DNA]</scope>
    <source>
        <strain evidence="3 4">228</strain>
    </source>
</reference>
<gene>
    <name evidence="3" type="ORF">C4K68_18515</name>
</gene>
<dbReference type="OrthoDB" id="9132167at2"/>
<feature type="domain" description="Methylated-DNA-[protein]-cysteine S-methyltransferase DNA binding" evidence="2">
    <location>
        <begin position="59"/>
        <end position="121"/>
    </location>
</feature>
<dbReference type="Proteomes" id="UP000238196">
    <property type="component" value="Unassembled WGS sequence"/>
</dbReference>
<dbReference type="GO" id="GO:0006281">
    <property type="term" value="P:DNA repair"/>
    <property type="evidence" value="ECO:0007669"/>
    <property type="project" value="InterPro"/>
</dbReference>
<evidence type="ECO:0000256" key="1">
    <source>
        <dbReference type="ARBA" id="ARBA00022763"/>
    </source>
</evidence>
<dbReference type="GO" id="GO:0003824">
    <property type="term" value="F:catalytic activity"/>
    <property type="evidence" value="ECO:0007669"/>
    <property type="project" value="InterPro"/>
</dbReference>
<proteinExistence type="predicted"/>
<dbReference type="AlphaFoldDB" id="A0A2S5KM81"/>
<protein>
    <recommendedName>
        <fullName evidence="2">Methylated-DNA-[protein]-cysteine S-methyltransferase DNA binding domain-containing protein</fullName>
    </recommendedName>
</protein>
<dbReference type="InterPro" id="IPR036388">
    <property type="entry name" value="WH-like_DNA-bd_sf"/>
</dbReference>
<dbReference type="InterPro" id="IPR014048">
    <property type="entry name" value="MethylDNA_cys_MeTrfase_DNA-bd"/>
</dbReference>
<dbReference type="PANTHER" id="PTHR42942:SF1">
    <property type="entry name" value="ALKYLTRANSFERASE-LIKE PROTEIN 1"/>
    <property type="match status" value="1"/>
</dbReference>
<evidence type="ECO:0000313" key="3">
    <source>
        <dbReference type="EMBL" id="PPC75763.1"/>
    </source>
</evidence>
<evidence type="ECO:0000313" key="4">
    <source>
        <dbReference type="Proteomes" id="UP000238196"/>
    </source>
</evidence>